<comment type="caution">
    <text evidence="1">The sequence shown here is derived from an EMBL/GenBank/DDBJ whole genome shotgun (WGS) entry which is preliminary data.</text>
</comment>
<dbReference type="EMBL" id="VUJX02000012">
    <property type="protein sequence ID" value="KAL0930147.1"/>
    <property type="molecule type" value="Genomic_DNA"/>
</dbReference>
<organism evidence="1 2">
    <name type="scientific">Colletotrichum truncatum</name>
    <name type="common">Anthracnose fungus</name>
    <name type="synonym">Colletotrichum capsici</name>
    <dbReference type="NCBI Taxonomy" id="5467"/>
    <lineage>
        <taxon>Eukaryota</taxon>
        <taxon>Fungi</taxon>
        <taxon>Dikarya</taxon>
        <taxon>Ascomycota</taxon>
        <taxon>Pezizomycotina</taxon>
        <taxon>Sordariomycetes</taxon>
        <taxon>Hypocreomycetidae</taxon>
        <taxon>Glomerellales</taxon>
        <taxon>Glomerellaceae</taxon>
        <taxon>Colletotrichum</taxon>
        <taxon>Colletotrichum truncatum species complex</taxon>
    </lineage>
</organism>
<evidence type="ECO:0000313" key="1">
    <source>
        <dbReference type="EMBL" id="KAL0930147.1"/>
    </source>
</evidence>
<dbReference type="Proteomes" id="UP000805649">
    <property type="component" value="Unassembled WGS sequence"/>
</dbReference>
<reference evidence="1 2" key="1">
    <citation type="journal article" date="2020" name="Phytopathology">
        <title>Genome Sequence Resources of Colletotrichum truncatum, C. plurivorum, C. musicola, and C. sojae: Four Species Pathogenic to Soybean (Glycine max).</title>
        <authorList>
            <person name="Rogerio F."/>
            <person name="Boufleur T.R."/>
            <person name="Ciampi-Guillardi M."/>
            <person name="Sukno S.A."/>
            <person name="Thon M.R."/>
            <person name="Massola Junior N.S."/>
            <person name="Baroncelli R."/>
        </authorList>
    </citation>
    <scope>NUCLEOTIDE SEQUENCE [LARGE SCALE GENOMIC DNA]</scope>
    <source>
        <strain evidence="1 2">CMES1059</strain>
    </source>
</reference>
<evidence type="ECO:0000313" key="2">
    <source>
        <dbReference type="Proteomes" id="UP000805649"/>
    </source>
</evidence>
<gene>
    <name evidence="1" type="ORF">CTRU02_214967</name>
</gene>
<keyword evidence="2" id="KW-1185">Reference proteome</keyword>
<protein>
    <submittedName>
        <fullName evidence="1">Uncharacterized protein</fullName>
    </submittedName>
</protein>
<name>A0ACC3YEA0_COLTU</name>
<accession>A0ACC3YEA0</accession>
<sequence>MSATPDNEPLRQDERSRCWATNVEEEESESQPSEGGFLAGITVTTEISISDVCFRPGTV</sequence>
<proteinExistence type="predicted"/>